<evidence type="ECO:0000256" key="1">
    <source>
        <dbReference type="SAM" id="Phobius"/>
    </source>
</evidence>
<keyword evidence="1" id="KW-1133">Transmembrane helix</keyword>
<keyword evidence="1" id="KW-0472">Membrane</keyword>
<dbReference type="SUPFAM" id="SSF54523">
    <property type="entry name" value="Pili subunits"/>
    <property type="match status" value="1"/>
</dbReference>
<dbReference type="InterPro" id="IPR012902">
    <property type="entry name" value="N_methyl_site"/>
</dbReference>
<dbReference type="PROSITE" id="PS00409">
    <property type="entry name" value="PROKAR_NTER_METHYL"/>
    <property type="match status" value="1"/>
</dbReference>
<reference evidence="2 3" key="1">
    <citation type="journal article" date="2020" name="Biotechnol. Biofuels">
        <title>New insights from the biogas microbiome by comprehensive genome-resolved metagenomics of nearly 1600 species originating from multiple anaerobic digesters.</title>
        <authorList>
            <person name="Campanaro S."/>
            <person name="Treu L."/>
            <person name="Rodriguez-R L.M."/>
            <person name="Kovalovszki A."/>
            <person name="Ziels R.M."/>
            <person name="Maus I."/>
            <person name="Zhu X."/>
            <person name="Kougias P.G."/>
            <person name="Basile A."/>
            <person name="Luo G."/>
            <person name="Schluter A."/>
            <person name="Konstantinidis K.T."/>
            <person name="Angelidaki I."/>
        </authorList>
    </citation>
    <scope>NUCLEOTIDE SEQUENCE [LARGE SCALE GENOMIC DNA]</scope>
    <source>
        <strain evidence="2">AS06rmzACSIP_65</strain>
    </source>
</reference>
<accession>A0A847D1F1</accession>
<comment type="caution">
    <text evidence="2">The sequence shown here is derived from an EMBL/GenBank/DDBJ whole genome shotgun (WGS) entry which is preliminary data.</text>
</comment>
<dbReference type="Gene3D" id="3.30.700.10">
    <property type="entry name" value="Glycoprotein, Type 4 Pilin"/>
    <property type="match status" value="1"/>
</dbReference>
<organism evidence="2 3">
    <name type="scientific">Candidatus Dojkabacteria bacterium</name>
    <dbReference type="NCBI Taxonomy" id="2099670"/>
    <lineage>
        <taxon>Bacteria</taxon>
        <taxon>Candidatus Dojkabacteria</taxon>
    </lineage>
</organism>
<dbReference type="AlphaFoldDB" id="A0A847D1F1"/>
<keyword evidence="1" id="KW-0812">Transmembrane</keyword>
<sequence length="265" mass="29241">MLKKISRYSGFTLIELLIVMSIIVLLSGLSFSTYQNFQSTIRLNEFINGFEQNIRKVQRDAMLLEKSSNEGWIYGLGIDLRNIEDTVNGTFGVYYPFKWCSGFSEYGDIRTRSAVPNFDPQNDISSYNGNIPVTTVPFNTGSCGSDGVNVLKGYALFGDMGIGTMGAGNQQLSVNILPVFSDSYPDEPNPNARPAFLLFESVTGRALFYDSAGALLNFDYDTHKPLSETLPLEIKISRPGNKGGKTIVISHLSGRIIVKGNEEQN</sequence>
<evidence type="ECO:0000313" key="2">
    <source>
        <dbReference type="EMBL" id="NLD25461.1"/>
    </source>
</evidence>
<feature type="transmembrane region" description="Helical" evidence="1">
    <location>
        <begin position="12"/>
        <end position="34"/>
    </location>
</feature>
<dbReference type="EMBL" id="JAAZBX010000007">
    <property type="protein sequence ID" value="NLD25461.1"/>
    <property type="molecule type" value="Genomic_DNA"/>
</dbReference>
<gene>
    <name evidence="2" type="ORF">GX656_02370</name>
</gene>
<dbReference type="Proteomes" id="UP000545876">
    <property type="component" value="Unassembled WGS sequence"/>
</dbReference>
<name>A0A847D1F1_9BACT</name>
<protein>
    <submittedName>
        <fullName evidence="2">Type II secretion system protein</fullName>
    </submittedName>
</protein>
<dbReference type="InterPro" id="IPR045584">
    <property type="entry name" value="Pilin-like"/>
</dbReference>
<dbReference type="Pfam" id="PF07963">
    <property type="entry name" value="N_methyl"/>
    <property type="match status" value="1"/>
</dbReference>
<evidence type="ECO:0000313" key="3">
    <source>
        <dbReference type="Proteomes" id="UP000545876"/>
    </source>
</evidence>
<dbReference type="NCBIfam" id="TIGR02532">
    <property type="entry name" value="IV_pilin_GFxxxE"/>
    <property type="match status" value="1"/>
</dbReference>
<proteinExistence type="predicted"/>